<dbReference type="Pfam" id="PF00270">
    <property type="entry name" value="DEAD"/>
    <property type="match status" value="1"/>
</dbReference>
<keyword evidence="4 12" id="KW-0547">Nucleotide-binding</keyword>
<keyword evidence="3" id="KW-0698">rRNA processing</keyword>
<dbReference type="SMART" id="SM01178">
    <property type="entry name" value="DUF4217"/>
    <property type="match status" value="1"/>
</dbReference>
<comment type="function">
    <text evidence="9">ATP-dependent RNA helicase involved in 40S ribosomal subunit biogenesis. Required for the processing and cleavage of 35S pre-rRNA at sites A0, A1, and A2, leading to mature 18S rRNA.</text>
</comment>
<dbReference type="PROSITE" id="PS51192">
    <property type="entry name" value="HELICASE_ATP_BIND_1"/>
    <property type="match status" value="1"/>
</dbReference>
<evidence type="ECO:0000256" key="10">
    <source>
        <dbReference type="ARBA" id="ARBA00024357"/>
    </source>
</evidence>
<keyword evidence="19" id="KW-1185">Reference proteome</keyword>
<sequence>MKFKPRNGTGIIIVSPTRELALQIFGVAKDLMAHHSQTFGIVIGGANRRAEAEKLEKGVNLLVATPGRLLDHLENTKGFVFRNLKALVVDEADRILEIGFEEEMKKIIAILPNDDRQSMLFSATQTTKVQDLARISLRPGPLHIDVDKEEVTSTVSTLSQGYVACPSDRRFLLLFTFLKKNLKKKVIVFFSSCNSVKYHGELLNYIDVPVLDLHGKQKQQKRTNTFFEFINAESGILLCTDVAARGLDIPRVDWIIQYDPPDDPRDYIHRVGRTARAGKVGKSLLFLLESELGFLRYLKEAKVPLNEYTFPAERIANVQTQLEKLLQKNYFLHQSARDGFRSYLQAYASYSLKKTFDINALDLAKVGKSFGFAVPPRININIGGGSGKSKCGKETTTERRGGGRGVGGYAAWGGCGEWRGGGCSGERSDEETDWQGAADRDVGEEGGGEGKVILFILRLCHPLTCTLSTCPCAFHVQHYLWAGGHLLLLAAALRYFIASITFTTVSAWWYKASFLGALVSYAIVCHKSLGTPQPNLAYVKKAVTDENVQYFLLAMFWWSSKPVAFALMPYFVFSLFHALTFARTTLMAHYLPSGPPATAGGPPQPHPLAKRLQLWVKSNYDPAMRVVAFAELLIFLRVAFGAIMFRNSLIAPLIYAHFLRQRYYQSAFTREAVSYADGRISAALANPIVPPVVGNVWGRAREVVNKWAGNVIEPRRE</sequence>
<dbReference type="AlphaFoldDB" id="A0A8I2YGU2"/>
<dbReference type="GO" id="GO:0016020">
    <property type="term" value="C:membrane"/>
    <property type="evidence" value="ECO:0007669"/>
    <property type="project" value="InterPro"/>
</dbReference>
<dbReference type="GO" id="GO:0016787">
    <property type="term" value="F:hydrolase activity"/>
    <property type="evidence" value="ECO:0007669"/>
    <property type="project" value="UniProtKB-KW"/>
</dbReference>
<proteinExistence type="inferred from homology"/>
<keyword evidence="6 12" id="KW-0347">Helicase</keyword>
<keyword evidence="2" id="KW-0690">Ribosome biogenesis</keyword>
<dbReference type="InterPro" id="IPR001650">
    <property type="entry name" value="Helicase_C-like"/>
</dbReference>
<comment type="domain">
    <text evidence="13">The Q motif is unique to and characteristic of the DEAD box family of RNA helicases and controls ATP binding and hydrolysis.</text>
</comment>
<evidence type="ECO:0000256" key="9">
    <source>
        <dbReference type="ARBA" id="ARBA00024310"/>
    </source>
</evidence>
<dbReference type="InterPro" id="IPR000629">
    <property type="entry name" value="RNA-helicase_DEAD-box_CS"/>
</dbReference>
<comment type="similarity">
    <text evidence="10">Belongs to the DEAD box helicase family. DDX18/HAS1 subfamily.</text>
</comment>
<dbReference type="EMBL" id="JAGFBS010000033">
    <property type="protein sequence ID" value="KAG6371655.1"/>
    <property type="molecule type" value="Genomic_DNA"/>
</dbReference>
<evidence type="ECO:0000256" key="8">
    <source>
        <dbReference type="ARBA" id="ARBA00022884"/>
    </source>
</evidence>
<feature type="transmembrane region" description="Helical" evidence="15">
    <location>
        <begin position="479"/>
        <end position="497"/>
    </location>
</feature>
<dbReference type="GO" id="GO:0003723">
    <property type="term" value="F:RNA binding"/>
    <property type="evidence" value="ECO:0007669"/>
    <property type="project" value="UniProtKB-UniRule"/>
</dbReference>
<dbReference type="PANTHER" id="PTHR24031">
    <property type="entry name" value="RNA HELICASE"/>
    <property type="match status" value="1"/>
</dbReference>
<keyword evidence="8 13" id="KW-0694">RNA-binding</keyword>
<evidence type="ECO:0000256" key="3">
    <source>
        <dbReference type="ARBA" id="ARBA00022552"/>
    </source>
</evidence>
<dbReference type="CDD" id="cd18787">
    <property type="entry name" value="SF2_C_DEAD"/>
    <property type="match status" value="1"/>
</dbReference>
<dbReference type="OrthoDB" id="10259640at2759"/>
<evidence type="ECO:0000256" key="4">
    <source>
        <dbReference type="ARBA" id="ARBA00022741"/>
    </source>
</evidence>
<feature type="transmembrane region" description="Helical" evidence="15">
    <location>
        <begin position="509"/>
        <end position="529"/>
    </location>
</feature>
<dbReference type="SMART" id="SM00490">
    <property type="entry name" value="HELICc"/>
    <property type="match status" value="1"/>
</dbReference>
<evidence type="ECO:0000256" key="12">
    <source>
        <dbReference type="RuleBase" id="RU000492"/>
    </source>
</evidence>
<evidence type="ECO:0000313" key="18">
    <source>
        <dbReference type="EMBL" id="KAG6371655.1"/>
    </source>
</evidence>
<dbReference type="InterPro" id="IPR025313">
    <property type="entry name" value="SPB4-like_CTE"/>
</dbReference>
<evidence type="ECO:0000256" key="5">
    <source>
        <dbReference type="ARBA" id="ARBA00022801"/>
    </source>
</evidence>
<dbReference type="Pfam" id="PF13959">
    <property type="entry name" value="CTE_SPB4"/>
    <property type="match status" value="1"/>
</dbReference>
<dbReference type="SUPFAM" id="SSF52540">
    <property type="entry name" value="P-loop containing nucleoside triphosphate hydrolases"/>
    <property type="match status" value="1"/>
</dbReference>
<dbReference type="InterPro" id="IPR005344">
    <property type="entry name" value="TMEM33/Pom33"/>
</dbReference>
<keyword evidence="7 12" id="KW-0067">ATP-binding</keyword>
<accession>A0A8I2YGU2</accession>
<evidence type="ECO:0000259" key="16">
    <source>
        <dbReference type="PROSITE" id="PS51192"/>
    </source>
</evidence>
<dbReference type="FunFam" id="3.40.50.300:FF:000379">
    <property type="entry name" value="RNA helicase"/>
    <property type="match status" value="1"/>
</dbReference>
<reference evidence="18" key="1">
    <citation type="submission" date="2021-03" db="EMBL/GenBank/DDBJ databases">
        <title>Evolutionary innovations through gain and loss of genes in the ectomycorrhizal Boletales.</title>
        <authorList>
            <person name="Wu G."/>
            <person name="Miyauchi S."/>
            <person name="Morin E."/>
            <person name="Yang Z.-L."/>
            <person name="Xu J."/>
            <person name="Martin F.M."/>
        </authorList>
    </citation>
    <scope>NUCLEOTIDE SEQUENCE</scope>
    <source>
        <strain evidence="18">BR01</strain>
    </source>
</reference>
<keyword evidence="15" id="KW-0472">Membrane</keyword>
<evidence type="ECO:0000256" key="1">
    <source>
        <dbReference type="ARBA" id="ARBA00004604"/>
    </source>
</evidence>
<comment type="catalytic activity">
    <reaction evidence="11 13">
        <text>ATP + H2O = ADP + phosphate + H(+)</text>
        <dbReference type="Rhea" id="RHEA:13065"/>
        <dbReference type="ChEBI" id="CHEBI:15377"/>
        <dbReference type="ChEBI" id="CHEBI:15378"/>
        <dbReference type="ChEBI" id="CHEBI:30616"/>
        <dbReference type="ChEBI" id="CHEBI:43474"/>
        <dbReference type="ChEBI" id="CHEBI:456216"/>
        <dbReference type="EC" id="3.6.4.13"/>
    </reaction>
</comment>
<comment type="function">
    <text evidence="13">RNA helicase.</text>
</comment>
<keyword evidence="15" id="KW-1133">Transmembrane helix</keyword>
<evidence type="ECO:0000256" key="14">
    <source>
        <dbReference type="SAM" id="MobiDB-lite"/>
    </source>
</evidence>
<evidence type="ECO:0000256" key="2">
    <source>
        <dbReference type="ARBA" id="ARBA00022517"/>
    </source>
</evidence>
<evidence type="ECO:0000259" key="17">
    <source>
        <dbReference type="PROSITE" id="PS51194"/>
    </source>
</evidence>
<dbReference type="InterPro" id="IPR011545">
    <property type="entry name" value="DEAD/DEAH_box_helicase_dom"/>
</dbReference>
<dbReference type="PROSITE" id="PS00039">
    <property type="entry name" value="DEAD_ATP_HELICASE"/>
    <property type="match status" value="1"/>
</dbReference>
<evidence type="ECO:0000256" key="15">
    <source>
        <dbReference type="SAM" id="Phobius"/>
    </source>
</evidence>
<dbReference type="SMART" id="SM00487">
    <property type="entry name" value="DEXDc"/>
    <property type="match status" value="1"/>
</dbReference>
<keyword evidence="5 12" id="KW-0378">Hydrolase</keyword>
<keyword evidence="15" id="KW-0812">Transmembrane</keyword>
<gene>
    <name evidence="18" type="ORF">JVT61DRAFT_9369</name>
</gene>
<evidence type="ECO:0000256" key="7">
    <source>
        <dbReference type="ARBA" id="ARBA00022840"/>
    </source>
</evidence>
<name>A0A8I2YGU2_9AGAM</name>
<dbReference type="PROSITE" id="PS51194">
    <property type="entry name" value="HELICASE_CTER"/>
    <property type="match status" value="1"/>
</dbReference>
<protein>
    <recommendedName>
        <fullName evidence="13">ATP-dependent RNA helicase</fullName>
        <ecNumber evidence="13">3.6.4.13</ecNumber>
    </recommendedName>
</protein>
<evidence type="ECO:0000256" key="6">
    <source>
        <dbReference type="ARBA" id="ARBA00022806"/>
    </source>
</evidence>
<dbReference type="GO" id="GO:0003724">
    <property type="term" value="F:RNA helicase activity"/>
    <property type="evidence" value="ECO:0007669"/>
    <property type="project" value="UniProtKB-EC"/>
</dbReference>
<dbReference type="Pfam" id="PF03661">
    <property type="entry name" value="TMEM33_Pom33"/>
    <property type="match status" value="1"/>
</dbReference>
<feature type="region of interest" description="Disordered" evidence="14">
    <location>
        <begin position="423"/>
        <end position="444"/>
    </location>
</feature>
<feature type="transmembrane region" description="Helical" evidence="15">
    <location>
        <begin position="563"/>
        <end position="582"/>
    </location>
</feature>
<evidence type="ECO:0000256" key="13">
    <source>
        <dbReference type="RuleBase" id="RU365068"/>
    </source>
</evidence>
<dbReference type="GO" id="GO:0006364">
    <property type="term" value="P:rRNA processing"/>
    <property type="evidence" value="ECO:0007669"/>
    <property type="project" value="UniProtKB-KW"/>
</dbReference>
<feature type="domain" description="Helicase ATP-binding" evidence="16">
    <location>
        <begin position="1"/>
        <end position="143"/>
    </location>
</feature>
<comment type="subcellular location">
    <subcellularLocation>
        <location evidence="1">Nucleus</location>
        <location evidence="1">Nucleolus</location>
    </subcellularLocation>
</comment>
<dbReference type="GO" id="GO:0005730">
    <property type="term" value="C:nucleolus"/>
    <property type="evidence" value="ECO:0007669"/>
    <property type="project" value="UniProtKB-SubCell"/>
</dbReference>
<dbReference type="Gene3D" id="3.40.50.300">
    <property type="entry name" value="P-loop containing nucleotide triphosphate hydrolases"/>
    <property type="match status" value="2"/>
</dbReference>
<organism evidence="18 19">
    <name type="scientific">Boletus reticuloceps</name>
    <dbReference type="NCBI Taxonomy" id="495285"/>
    <lineage>
        <taxon>Eukaryota</taxon>
        <taxon>Fungi</taxon>
        <taxon>Dikarya</taxon>
        <taxon>Basidiomycota</taxon>
        <taxon>Agaricomycotina</taxon>
        <taxon>Agaricomycetes</taxon>
        <taxon>Agaricomycetidae</taxon>
        <taxon>Boletales</taxon>
        <taxon>Boletineae</taxon>
        <taxon>Boletaceae</taxon>
        <taxon>Boletoideae</taxon>
        <taxon>Boletus</taxon>
    </lineage>
</organism>
<comment type="caution">
    <text evidence="18">The sequence shown here is derived from an EMBL/GenBank/DDBJ whole genome shotgun (WGS) entry which is preliminary data.</text>
</comment>
<feature type="transmembrane region" description="Helical" evidence="15">
    <location>
        <begin position="626"/>
        <end position="645"/>
    </location>
</feature>
<evidence type="ECO:0000256" key="11">
    <source>
        <dbReference type="ARBA" id="ARBA00047984"/>
    </source>
</evidence>
<dbReference type="InterPro" id="IPR027417">
    <property type="entry name" value="P-loop_NTPase"/>
</dbReference>
<evidence type="ECO:0000313" key="19">
    <source>
        <dbReference type="Proteomes" id="UP000683000"/>
    </source>
</evidence>
<dbReference type="EC" id="3.6.4.13" evidence="13"/>
<dbReference type="GO" id="GO:0005524">
    <property type="term" value="F:ATP binding"/>
    <property type="evidence" value="ECO:0007669"/>
    <property type="project" value="UniProtKB-UniRule"/>
</dbReference>
<feature type="domain" description="Helicase C-terminal" evidence="17">
    <location>
        <begin position="157"/>
        <end position="326"/>
    </location>
</feature>
<dbReference type="InterPro" id="IPR014001">
    <property type="entry name" value="Helicase_ATP-bd"/>
</dbReference>
<dbReference type="Pfam" id="PF00271">
    <property type="entry name" value="Helicase_C"/>
    <property type="match status" value="1"/>
</dbReference>
<dbReference type="Proteomes" id="UP000683000">
    <property type="component" value="Unassembled WGS sequence"/>
</dbReference>